<gene>
    <name evidence="1" type="ORF">GCM10023351_15350</name>
</gene>
<protein>
    <submittedName>
        <fullName evidence="1">Uncharacterized protein</fullName>
    </submittedName>
</protein>
<dbReference type="EMBL" id="BAABKO010000002">
    <property type="protein sequence ID" value="GAA4772140.1"/>
    <property type="molecule type" value="Genomic_DNA"/>
</dbReference>
<dbReference type="Proteomes" id="UP001501645">
    <property type="component" value="Unassembled WGS sequence"/>
</dbReference>
<reference evidence="2" key="1">
    <citation type="journal article" date="2019" name="Int. J. Syst. Evol. Microbiol.">
        <title>The Global Catalogue of Microorganisms (GCM) 10K type strain sequencing project: providing services to taxonomists for standard genome sequencing and annotation.</title>
        <authorList>
            <consortium name="The Broad Institute Genomics Platform"/>
            <consortium name="The Broad Institute Genome Sequencing Center for Infectious Disease"/>
            <person name="Wu L."/>
            <person name="Ma J."/>
        </authorList>
    </citation>
    <scope>NUCLEOTIDE SEQUENCE [LARGE SCALE GENOMIC DNA]</scope>
    <source>
        <strain evidence="2">JCM 18537</strain>
    </source>
</reference>
<evidence type="ECO:0000313" key="2">
    <source>
        <dbReference type="Proteomes" id="UP001501645"/>
    </source>
</evidence>
<dbReference type="RefSeq" id="WP_345437727.1">
    <property type="nucleotide sequence ID" value="NZ_BAABKO010000002.1"/>
</dbReference>
<keyword evidence="2" id="KW-1185">Reference proteome</keyword>
<evidence type="ECO:0000313" key="1">
    <source>
        <dbReference type="EMBL" id="GAA4772140.1"/>
    </source>
</evidence>
<proteinExistence type="predicted"/>
<organism evidence="1 2">
    <name type="scientific">Microbacterium gilvum</name>
    <dbReference type="NCBI Taxonomy" id="1336204"/>
    <lineage>
        <taxon>Bacteria</taxon>
        <taxon>Bacillati</taxon>
        <taxon>Actinomycetota</taxon>
        <taxon>Actinomycetes</taxon>
        <taxon>Micrococcales</taxon>
        <taxon>Microbacteriaceae</taxon>
        <taxon>Microbacterium</taxon>
    </lineage>
</organism>
<accession>A0ABP9A1G9</accession>
<sequence length="59" mass="6192">MILLVILVVLAILAIAATVSAVLSDGYGQRPTDWERVPDRDTVRAAGAAHTPGVIPRQG</sequence>
<name>A0ABP9A1G9_9MICO</name>
<comment type="caution">
    <text evidence="1">The sequence shown here is derived from an EMBL/GenBank/DDBJ whole genome shotgun (WGS) entry which is preliminary data.</text>
</comment>